<dbReference type="EMBL" id="AMGX01000002">
    <property type="protein sequence ID" value="EXJ75059.1"/>
    <property type="molecule type" value="Genomic_DNA"/>
</dbReference>
<dbReference type="InterPro" id="IPR029068">
    <property type="entry name" value="Glyas_Bleomycin-R_OHBP_Dase"/>
</dbReference>
<name>W9XXR3_9EURO</name>
<dbReference type="HOGENOM" id="CLU_046006_1_1_1"/>
<dbReference type="InterPro" id="IPR037523">
    <property type="entry name" value="VOC_core"/>
</dbReference>
<dbReference type="RefSeq" id="XP_007740561.1">
    <property type="nucleotide sequence ID" value="XM_007742371.1"/>
</dbReference>
<accession>W9XXR3</accession>
<dbReference type="InterPro" id="IPR004360">
    <property type="entry name" value="Glyas_Fos-R_dOase_dom"/>
</dbReference>
<dbReference type="AlphaFoldDB" id="W9XXR3"/>
<dbReference type="Pfam" id="PF00903">
    <property type="entry name" value="Glyoxalase"/>
    <property type="match status" value="1"/>
</dbReference>
<proteinExistence type="predicted"/>
<reference evidence="2 3" key="1">
    <citation type="submission" date="2013-03" db="EMBL/GenBank/DDBJ databases">
        <title>The Genome Sequence of Cladophialophora psammophila CBS 110553.</title>
        <authorList>
            <consortium name="The Broad Institute Genomics Platform"/>
            <person name="Cuomo C."/>
            <person name="de Hoog S."/>
            <person name="Gorbushina A."/>
            <person name="Walker B."/>
            <person name="Young S.K."/>
            <person name="Zeng Q."/>
            <person name="Gargeya S."/>
            <person name="Fitzgerald M."/>
            <person name="Haas B."/>
            <person name="Abouelleil A."/>
            <person name="Allen A.W."/>
            <person name="Alvarado L."/>
            <person name="Arachchi H.M."/>
            <person name="Berlin A.M."/>
            <person name="Chapman S.B."/>
            <person name="Gainer-Dewar J."/>
            <person name="Goldberg J."/>
            <person name="Griggs A."/>
            <person name="Gujja S."/>
            <person name="Hansen M."/>
            <person name="Howarth C."/>
            <person name="Imamovic A."/>
            <person name="Ireland A."/>
            <person name="Larimer J."/>
            <person name="McCowan C."/>
            <person name="Murphy C."/>
            <person name="Pearson M."/>
            <person name="Poon T.W."/>
            <person name="Priest M."/>
            <person name="Roberts A."/>
            <person name="Saif S."/>
            <person name="Shea T."/>
            <person name="Sisk P."/>
            <person name="Sykes S."/>
            <person name="Wortman J."/>
            <person name="Nusbaum C."/>
            <person name="Birren B."/>
        </authorList>
    </citation>
    <scope>NUCLEOTIDE SEQUENCE [LARGE SCALE GENOMIC DNA]</scope>
    <source>
        <strain evidence="2 3">CBS 110553</strain>
    </source>
</reference>
<comment type="caution">
    <text evidence="2">The sequence shown here is derived from an EMBL/GenBank/DDBJ whole genome shotgun (WGS) entry which is preliminary data.</text>
</comment>
<feature type="domain" description="VOC" evidence="1">
    <location>
        <begin position="11"/>
        <end position="164"/>
    </location>
</feature>
<dbReference type="OrthoDB" id="16820at2759"/>
<keyword evidence="3" id="KW-1185">Reference proteome</keyword>
<dbReference type="PROSITE" id="PS51819">
    <property type="entry name" value="VOC"/>
    <property type="match status" value="1"/>
</dbReference>
<evidence type="ECO:0000313" key="3">
    <source>
        <dbReference type="Proteomes" id="UP000019471"/>
    </source>
</evidence>
<dbReference type="Proteomes" id="UP000019471">
    <property type="component" value="Unassembled WGS sequence"/>
</dbReference>
<dbReference type="Gene3D" id="3.10.180.10">
    <property type="entry name" value="2,3-Dihydroxybiphenyl 1,2-Dioxygenase, domain 1"/>
    <property type="match status" value="1"/>
</dbReference>
<evidence type="ECO:0000313" key="2">
    <source>
        <dbReference type="EMBL" id="EXJ75059.1"/>
    </source>
</evidence>
<dbReference type="SUPFAM" id="SSF54593">
    <property type="entry name" value="Glyoxalase/Bleomycin resistance protein/Dihydroxybiphenyl dioxygenase"/>
    <property type="match status" value="1"/>
</dbReference>
<sequence>MAAEVARLGLFIHSVAIRPSNVEKSLWFYKTVLGLQETMHVKEDSFEIWLLGYPVVNGSQRERTTIELINSAVEPVAAHKFPPRPGFLKLALGVRDMSAFVAHIRQFDVRIVKDVDATAGLDEVGSLIGLETQTQGRNETFLEMVKSVVFIQDPDGNYIELVPEP</sequence>
<dbReference type="GeneID" id="19186488"/>
<protein>
    <recommendedName>
        <fullName evidence="1">VOC domain-containing protein</fullName>
    </recommendedName>
</protein>
<evidence type="ECO:0000259" key="1">
    <source>
        <dbReference type="PROSITE" id="PS51819"/>
    </source>
</evidence>
<organism evidence="2 3">
    <name type="scientific">Cladophialophora psammophila CBS 110553</name>
    <dbReference type="NCBI Taxonomy" id="1182543"/>
    <lineage>
        <taxon>Eukaryota</taxon>
        <taxon>Fungi</taxon>
        <taxon>Dikarya</taxon>
        <taxon>Ascomycota</taxon>
        <taxon>Pezizomycotina</taxon>
        <taxon>Eurotiomycetes</taxon>
        <taxon>Chaetothyriomycetidae</taxon>
        <taxon>Chaetothyriales</taxon>
        <taxon>Herpotrichiellaceae</taxon>
        <taxon>Cladophialophora</taxon>
    </lineage>
</organism>
<gene>
    <name evidence="2" type="ORF">A1O5_01755</name>
</gene>